<name>A0A0S4JQA0_BODSA</name>
<evidence type="ECO:0000313" key="5">
    <source>
        <dbReference type="Proteomes" id="UP000051952"/>
    </source>
</evidence>
<dbReference type="CDD" id="cd03801">
    <property type="entry name" value="GT4_PimA-like"/>
    <property type="match status" value="1"/>
</dbReference>
<keyword evidence="2" id="KW-0812">Transmembrane</keyword>
<keyword evidence="4" id="KW-0808">Transferase</keyword>
<dbReference type="Pfam" id="PF13692">
    <property type="entry name" value="Glyco_trans_1_4"/>
    <property type="match status" value="1"/>
</dbReference>
<proteinExistence type="predicted"/>
<dbReference type="OMA" id="CGYPAEF"/>
<dbReference type="Proteomes" id="UP000051952">
    <property type="component" value="Unassembled WGS sequence"/>
</dbReference>
<feature type="region of interest" description="Disordered" evidence="1">
    <location>
        <begin position="54"/>
        <end position="92"/>
    </location>
</feature>
<dbReference type="Gene3D" id="3.40.50.2000">
    <property type="entry name" value="Glycogen Phosphorylase B"/>
    <property type="match status" value="2"/>
</dbReference>
<dbReference type="GO" id="GO:0016740">
    <property type="term" value="F:transferase activity"/>
    <property type="evidence" value="ECO:0007669"/>
    <property type="project" value="UniProtKB-KW"/>
</dbReference>
<protein>
    <submittedName>
        <fullName evidence="4">Glycosyltransferase, putative</fullName>
    </submittedName>
</protein>
<dbReference type="Pfam" id="PF13439">
    <property type="entry name" value="Glyco_transf_4"/>
    <property type="match status" value="1"/>
</dbReference>
<keyword evidence="2" id="KW-0472">Membrane</keyword>
<accession>A0A0S4JQA0</accession>
<evidence type="ECO:0000256" key="1">
    <source>
        <dbReference type="SAM" id="MobiDB-lite"/>
    </source>
</evidence>
<sequence length="595" mass="66007">MRSAPTSVASGSSRRAATQRTTATVLFTAAVGLVMFLLGLSFSNLFHRLSSMNIRQPSHPSPNGYASQRDFEQQQQQRPTASDPSVSATTTSTNNAVVVGSNVIIGDDKMTASATACEATVKEQYLSYFRFAQQGKDLRATHGSLRIAAFSRLWVPPIHGTGGMQFHALHLYSQLAARGHYVHVFVSGPPHGQLKKLFLRVNPDTLHTEDEPDHSKASLVVEQVASDKNAEYSETWYHNCLTVFKVVNQSIGGFHVAHSESWAGVPNIYQIGLQMLVTWHGSMLDWFRNEMNLIVHNFRMKGKMTGTGTANRMSALGSSVAFETYMLLAVPHHIVISDSAAKDLREMNLIDPEKVHLIYNGVNPQNFKPAEDREALRRTFLAEHHVDPNHFIVGCGGRLDGIKGHHQLSQAMRLLMAKYTNVTLLVAGSGSEATHYEAMLHENFKVVMLGMLPQTALAQFYQSLDVFVDPFYQHHGLNTVMLEATLSGVPIVATRLASAETTAPCEQFGRTFSLGHVQDLSNQVEYFLRHPAERLRVGRNVRDRATHLFSSSIMAGSYESLLYQAALHPKPLLPITGKVVCRHTYPAMCYREPKE</sequence>
<feature type="domain" description="Glycosyltransferase subfamily 4-like N-terminal" evidence="3">
    <location>
        <begin position="162"/>
        <end position="365"/>
    </location>
</feature>
<organism evidence="4 5">
    <name type="scientific">Bodo saltans</name>
    <name type="common">Flagellated protozoan</name>
    <dbReference type="NCBI Taxonomy" id="75058"/>
    <lineage>
        <taxon>Eukaryota</taxon>
        <taxon>Discoba</taxon>
        <taxon>Euglenozoa</taxon>
        <taxon>Kinetoplastea</taxon>
        <taxon>Metakinetoplastina</taxon>
        <taxon>Eubodonida</taxon>
        <taxon>Bodonidae</taxon>
        <taxon>Bodo</taxon>
    </lineage>
</organism>
<reference evidence="5" key="1">
    <citation type="submission" date="2015-09" db="EMBL/GenBank/DDBJ databases">
        <authorList>
            <consortium name="Pathogen Informatics"/>
        </authorList>
    </citation>
    <scope>NUCLEOTIDE SEQUENCE [LARGE SCALE GENOMIC DNA]</scope>
    <source>
        <strain evidence="5">Lake Konstanz</strain>
    </source>
</reference>
<dbReference type="SUPFAM" id="SSF53756">
    <property type="entry name" value="UDP-Glycosyltransferase/glycogen phosphorylase"/>
    <property type="match status" value="1"/>
</dbReference>
<dbReference type="PANTHER" id="PTHR46686:SF5">
    <property type="entry name" value="GLYCOSYLTRANSFERASE"/>
    <property type="match status" value="1"/>
</dbReference>
<evidence type="ECO:0000256" key="2">
    <source>
        <dbReference type="SAM" id="Phobius"/>
    </source>
</evidence>
<dbReference type="AlphaFoldDB" id="A0A0S4JQA0"/>
<dbReference type="VEuPathDB" id="TriTrypDB:BSAL_32295"/>
<feature type="transmembrane region" description="Helical" evidence="2">
    <location>
        <begin position="21"/>
        <end position="42"/>
    </location>
</feature>
<gene>
    <name evidence="4" type="ORF">BSAL_32295</name>
</gene>
<dbReference type="OrthoDB" id="734129at2759"/>
<keyword evidence="2" id="KW-1133">Transmembrane helix</keyword>
<dbReference type="PANTHER" id="PTHR46686">
    <property type="entry name" value="GLYCOSYLTRANSFERASE"/>
    <property type="match status" value="1"/>
</dbReference>
<dbReference type="EMBL" id="CYKH01001929">
    <property type="protein sequence ID" value="CUG91479.1"/>
    <property type="molecule type" value="Genomic_DNA"/>
</dbReference>
<evidence type="ECO:0000313" key="4">
    <source>
        <dbReference type="EMBL" id="CUG91479.1"/>
    </source>
</evidence>
<evidence type="ECO:0000259" key="3">
    <source>
        <dbReference type="Pfam" id="PF13439"/>
    </source>
</evidence>
<dbReference type="InterPro" id="IPR028098">
    <property type="entry name" value="Glyco_trans_4-like_N"/>
</dbReference>
<keyword evidence="5" id="KW-1185">Reference proteome</keyword>